<proteinExistence type="predicted"/>
<evidence type="ECO:0000313" key="1">
    <source>
        <dbReference type="EMBL" id="RXJ60171.1"/>
    </source>
</evidence>
<dbReference type="OrthoDB" id="5347067at2"/>
<dbReference type="Proteomes" id="UP000290657">
    <property type="component" value="Unassembled WGS sequence"/>
</dbReference>
<organism evidence="1 2">
    <name type="scientific">Candidatus Marinarcus aquaticus</name>
    <dbReference type="NCBI Taxonomy" id="2044504"/>
    <lineage>
        <taxon>Bacteria</taxon>
        <taxon>Pseudomonadati</taxon>
        <taxon>Campylobacterota</taxon>
        <taxon>Epsilonproteobacteria</taxon>
        <taxon>Campylobacterales</taxon>
        <taxon>Arcobacteraceae</taxon>
        <taxon>Candidatus Marinarcus</taxon>
    </lineage>
</organism>
<name>A0A4Q0XW79_9BACT</name>
<dbReference type="RefSeq" id="WP_128995519.1">
    <property type="nucleotide sequence ID" value="NZ_PDKN01000002.1"/>
</dbReference>
<accession>A0A4Q0XW79</accession>
<keyword evidence="2" id="KW-1185">Reference proteome</keyword>
<dbReference type="AlphaFoldDB" id="A0A4Q0XW79"/>
<reference evidence="1 2" key="1">
    <citation type="submission" date="2017-10" db="EMBL/GenBank/DDBJ databases">
        <title>Genomics of the genus Arcobacter.</title>
        <authorList>
            <person name="Perez-Cataluna A."/>
            <person name="Figueras M.J."/>
        </authorList>
    </citation>
    <scope>NUCLEOTIDE SEQUENCE [LARGE SCALE GENOMIC DNA]</scope>
    <source>
        <strain evidence="1 2">CECT 8987</strain>
    </source>
</reference>
<gene>
    <name evidence="1" type="ORF">CRV04_03985</name>
</gene>
<sequence length="68" mass="7970">MAKTKKIVDLKPYNFSYDENGLTYKLLTLKRDKMNIEMAVFQGEKFLKNDFKPFAQIPKSLKSKINPL</sequence>
<dbReference type="EMBL" id="PDKN01000002">
    <property type="protein sequence ID" value="RXJ60171.1"/>
    <property type="molecule type" value="Genomic_DNA"/>
</dbReference>
<evidence type="ECO:0000313" key="2">
    <source>
        <dbReference type="Proteomes" id="UP000290657"/>
    </source>
</evidence>
<protein>
    <submittedName>
        <fullName evidence="1">Malate dehydrogenase</fullName>
    </submittedName>
</protein>
<comment type="caution">
    <text evidence="1">The sequence shown here is derived from an EMBL/GenBank/DDBJ whole genome shotgun (WGS) entry which is preliminary data.</text>
</comment>